<reference evidence="1 2" key="1">
    <citation type="journal article" date="2016" name="Nat. Biotechnol.">
        <title>Measurement of bacterial replication rates in microbial communities.</title>
        <authorList>
            <person name="Brown C.T."/>
            <person name="Olm M.R."/>
            <person name="Thomas B.C."/>
            <person name="Banfield J.F."/>
        </authorList>
    </citation>
    <scope>NUCLEOTIDE SEQUENCE [LARGE SCALE GENOMIC DNA]</scope>
    <source>
        <strain evidence="1">42_262</strain>
    </source>
</reference>
<gene>
    <name evidence="1" type="ORF">BHV80_11675</name>
</gene>
<dbReference type="Proteomes" id="UP000186631">
    <property type="component" value="Unassembled WGS sequence"/>
</dbReference>
<dbReference type="EMBL" id="MNQV01000207">
    <property type="protein sequence ID" value="OKZ45947.1"/>
    <property type="molecule type" value="Genomic_DNA"/>
</dbReference>
<protein>
    <submittedName>
        <fullName evidence="1">Uncharacterized protein</fullName>
    </submittedName>
</protein>
<evidence type="ECO:0000313" key="2">
    <source>
        <dbReference type="Proteomes" id="UP000186631"/>
    </source>
</evidence>
<evidence type="ECO:0000313" key="1">
    <source>
        <dbReference type="EMBL" id="OKZ45947.1"/>
    </source>
</evidence>
<comment type="caution">
    <text evidence="1">The sequence shown here is derived from an EMBL/GenBank/DDBJ whole genome shotgun (WGS) entry which is preliminary data.</text>
</comment>
<sequence>MLRIWPFQLVNHSSPPSKFSKQKTSTNKQAYIPFDNQQINKYSWITFNLLKTYLLFILLIEKTYIALPELLL</sequence>
<dbReference type="AlphaFoldDB" id="A0A1Q6IYI2"/>
<accession>A0A1Q6IYI2</accession>
<proteinExistence type="predicted"/>
<name>A0A1Q6IYI2_PHOVU</name>
<organism evidence="1 2">
    <name type="scientific">Phocaeicola vulgatus</name>
    <name type="common">Bacteroides vulgatus</name>
    <dbReference type="NCBI Taxonomy" id="821"/>
    <lineage>
        <taxon>Bacteria</taxon>
        <taxon>Pseudomonadati</taxon>
        <taxon>Bacteroidota</taxon>
        <taxon>Bacteroidia</taxon>
        <taxon>Bacteroidales</taxon>
        <taxon>Bacteroidaceae</taxon>
        <taxon>Phocaeicola</taxon>
    </lineage>
</organism>